<dbReference type="RefSeq" id="WP_157388665.1">
    <property type="nucleotide sequence ID" value="NZ_WRPP01000003.1"/>
</dbReference>
<dbReference type="GO" id="GO:0016020">
    <property type="term" value="C:membrane"/>
    <property type="evidence" value="ECO:0007669"/>
    <property type="project" value="UniProtKB-SubCell"/>
</dbReference>
<evidence type="ECO:0000256" key="3">
    <source>
        <dbReference type="ARBA" id="ARBA00022989"/>
    </source>
</evidence>
<organism evidence="6 7">
    <name type="scientific">Nocardia terrae</name>
    <dbReference type="NCBI Taxonomy" id="2675851"/>
    <lineage>
        <taxon>Bacteria</taxon>
        <taxon>Bacillati</taxon>
        <taxon>Actinomycetota</taxon>
        <taxon>Actinomycetes</taxon>
        <taxon>Mycobacteriales</taxon>
        <taxon>Nocardiaceae</taxon>
        <taxon>Nocardia</taxon>
    </lineage>
</organism>
<feature type="transmembrane region" description="Helical" evidence="5">
    <location>
        <begin position="95"/>
        <end position="116"/>
    </location>
</feature>
<comment type="caution">
    <text evidence="6">The sequence shown here is derived from an EMBL/GenBank/DDBJ whole genome shotgun (WGS) entry which is preliminary data.</text>
</comment>
<dbReference type="AlphaFoldDB" id="A0A7K1UXU3"/>
<dbReference type="Pfam" id="PF13564">
    <property type="entry name" value="DoxX_2"/>
    <property type="match status" value="1"/>
</dbReference>
<protein>
    <submittedName>
        <fullName evidence="6">DoxX family protein</fullName>
    </submittedName>
</protein>
<proteinExistence type="predicted"/>
<dbReference type="InterPro" id="IPR032808">
    <property type="entry name" value="DoxX"/>
</dbReference>
<dbReference type="Proteomes" id="UP000466794">
    <property type="component" value="Unassembled WGS sequence"/>
</dbReference>
<gene>
    <name evidence="6" type="ORF">GPX89_17790</name>
</gene>
<sequence length="117" mass="11909">MFITYAVIGVILGAMSLASAVAKLARTKDMVEGLHGRLGVPLGWFPFLAVCEIAGAAGLIGGLWYKPIGIAAAVGLVLYFIGAVGAHLRKNDVKGAPSATVFLVLSAAAIAFRVVAG</sequence>
<reference evidence="6 7" key="1">
    <citation type="submission" date="2019-12" db="EMBL/GenBank/DDBJ databases">
        <title>Nocardia sp. nov. ET3-3 isolated from soil.</title>
        <authorList>
            <person name="Kanchanasin P."/>
            <person name="Tanasupawat S."/>
            <person name="Yuki M."/>
            <person name="Kudo T."/>
        </authorList>
    </citation>
    <scope>NUCLEOTIDE SEQUENCE [LARGE SCALE GENOMIC DNA]</scope>
    <source>
        <strain evidence="6 7">ET3-3</strain>
    </source>
</reference>
<evidence type="ECO:0000313" key="7">
    <source>
        <dbReference type="Proteomes" id="UP000466794"/>
    </source>
</evidence>
<feature type="transmembrane region" description="Helical" evidence="5">
    <location>
        <begin position="44"/>
        <end position="65"/>
    </location>
</feature>
<evidence type="ECO:0000256" key="4">
    <source>
        <dbReference type="ARBA" id="ARBA00023136"/>
    </source>
</evidence>
<feature type="transmembrane region" description="Helical" evidence="5">
    <location>
        <begin position="70"/>
        <end position="89"/>
    </location>
</feature>
<evidence type="ECO:0000256" key="5">
    <source>
        <dbReference type="SAM" id="Phobius"/>
    </source>
</evidence>
<comment type="subcellular location">
    <subcellularLocation>
        <location evidence="1">Membrane</location>
        <topology evidence="1">Multi-pass membrane protein</topology>
    </subcellularLocation>
</comment>
<dbReference type="EMBL" id="WRPP01000003">
    <property type="protein sequence ID" value="MVU79091.1"/>
    <property type="molecule type" value="Genomic_DNA"/>
</dbReference>
<keyword evidence="7" id="KW-1185">Reference proteome</keyword>
<accession>A0A7K1UXU3</accession>
<evidence type="ECO:0000256" key="2">
    <source>
        <dbReference type="ARBA" id="ARBA00022692"/>
    </source>
</evidence>
<keyword evidence="3 5" id="KW-1133">Transmembrane helix</keyword>
<keyword evidence="4 5" id="KW-0472">Membrane</keyword>
<evidence type="ECO:0000256" key="1">
    <source>
        <dbReference type="ARBA" id="ARBA00004141"/>
    </source>
</evidence>
<name>A0A7K1UXU3_9NOCA</name>
<keyword evidence="2 5" id="KW-0812">Transmembrane</keyword>
<evidence type="ECO:0000313" key="6">
    <source>
        <dbReference type="EMBL" id="MVU79091.1"/>
    </source>
</evidence>